<evidence type="ECO:0000313" key="6">
    <source>
        <dbReference type="Proteomes" id="UP000245461"/>
    </source>
</evidence>
<dbReference type="InterPro" id="IPR050417">
    <property type="entry name" value="Sugar_Epim/Isomerase"/>
</dbReference>
<feature type="active site" description="Proton donor/acceptor" evidence="3">
    <location>
        <position position="238"/>
    </location>
</feature>
<dbReference type="PIRSF" id="PIRSF006241">
    <property type="entry name" value="HyI"/>
    <property type="match status" value="1"/>
</dbReference>
<reference evidence="5 6" key="1">
    <citation type="submission" date="2018-05" db="EMBL/GenBank/DDBJ databases">
        <title>Zavarzinia sp. HR-AS.</title>
        <authorList>
            <person name="Lee Y."/>
            <person name="Jeon C.O."/>
        </authorList>
    </citation>
    <scope>NUCLEOTIDE SEQUENCE [LARGE SCALE GENOMIC DNA]</scope>
    <source>
        <strain evidence="5 6">HR-AS</strain>
    </source>
</reference>
<keyword evidence="5" id="KW-0670">Pyruvate</keyword>
<dbReference type="InterPro" id="IPR013022">
    <property type="entry name" value="Xyl_isomerase-like_TIM-brl"/>
</dbReference>
<proteinExistence type="inferred from homology"/>
<dbReference type="GO" id="GO:0008903">
    <property type="term" value="F:hydroxypyruvate isomerase activity"/>
    <property type="evidence" value="ECO:0007669"/>
    <property type="project" value="TreeGrafter"/>
</dbReference>
<gene>
    <name evidence="5" type="ORF">DKG74_15115</name>
</gene>
<dbReference type="EMBL" id="QGLE01000009">
    <property type="protein sequence ID" value="PWR20335.1"/>
    <property type="molecule type" value="Genomic_DNA"/>
</dbReference>
<feature type="active site" description="Proton donor/acceptor" evidence="3">
    <location>
        <position position="141"/>
    </location>
</feature>
<dbReference type="InterPro" id="IPR036237">
    <property type="entry name" value="Xyl_isomerase-like_sf"/>
</dbReference>
<sequence>MPRFAANLSLMFGEWSFLDRFAAAADAGFPAVEFLFPYDHAPEAIADRLARNGLELALFNLPPGDWAAGERGLAALPDRFDDLKAGIERAIPYAEATGARRLHLMAGLADRGAAEARAAYRRAVLHAAEMLDARGIELLIEPINRRSMPGYFLDDFAFAEDLIRDLAQPNLRLQFDIYHRQILHGDVTMALRRLLPLIGHVQVASVPSRHEPDGEELNHPFLFDELDRMGYTGFVGCEYVPRAGTLAGLGWLRRSDLSHLVVPAKAGTL</sequence>
<dbReference type="Proteomes" id="UP000245461">
    <property type="component" value="Unassembled WGS sequence"/>
</dbReference>
<comment type="similarity">
    <text evidence="2">Belongs to the hyi family.</text>
</comment>
<comment type="caution">
    <text evidence="5">The sequence shown here is derived from an EMBL/GenBank/DDBJ whole genome shotgun (WGS) entry which is preliminary data.</text>
</comment>
<keyword evidence="6" id="KW-1185">Reference proteome</keyword>
<dbReference type="FunFam" id="3.20.20.150:FF:000007">
    <property type="entry name" value="Hydroxypyruvate isomerase"/>
    <property type="match status" value="1"/>
</dbReference>
<evidence type="ECO:0000256" key="1">
    <source>
        <dbReference type="ARBA" id="ARBA00023235"/>
    </source>
</evidence>
<evidence type="ECO:0000313" key="5">
    <source>
        <dbReference type="EMBL" id="PWR20335.1"/>
    </source>
</evidence>
<dbReference type="Pfam" id="PF01261">
    <property type="entry name" value="AP_endonuc_2"/>
    <property type="match status" value="1"/>
</dbReference>
<protein>
    <submittedName>
        <fullName evidence="5">Hydroxypyruvate isomerase</fullName>
    </submittedName>
</protein>
<evidence type="ECO:0000256" key="2">
    <source>
        <dbReference type="PIRNR" id="PIRNR006241"/>
    </source>
</evidence>
<dbReference type="GO" id="GO:0046487">
    <property type="term" value="P:glyoxylate metabolic process"/>
    <property type="evidence" value="ECO:0007669"/>
    <property type="project" value="TreeGrafter"/>
</dbReference>
<feature type="domain" description="Xylose isomerase-like TIM barrel" evidence="4">
    <location>
        <begin position="21"/>
        <end position="254"/>
    </location>
</feature>
<dbReference type="PANTHER" id="PTHR43489:SF6">
    <property type="entry name" value="HYDROXYPYRUVATE ISOMERASE-RELATED"/>
    <property type="match status" value="1"/>
</dbReference>
<keyword evidence="1 2" id="KW-0413">Isomerase</keyword>
<dbReference type="Gene3D" id="3.20.20.150">
    <property type="entry name" value="Divalent-metal-dependent TIM barrel enzymes"/>
    <property type="match status" value="1"/>
</dbReference>
<accession>A0A317E5P7</accession>
<dbReference type="AlphaFoldDB" id="A0A317E5P7"/>
<dbReference type="InterPro" id="IPR053398">
    <property type="entry name" value="HPT_OtnI_isomerases"/>
</dbReference>
<evidence type="ECO:0000259" key="4">
    <source>
        <dbReference type="Pfam" id="PF01261"/>
    </source>
</evidence>
<dbReference type="NCBIfam" id="NF043033">
    <property type="entry name" value="OxoTetrIsom"/>
    <property type="match status" value="1"/>
</dbReference>
<organism evidence="5 6">
    <name type="scientific">Zavarzinia aquatilis</name>
    <dbReference type="NCBI Taxonomy" id="2211142"/>
    <lineage>
        <taxon>Bacteria</taxon>
        <taxon>Pseudomonadati</taxon>
        <taxon>Pseudomonadota</taxon>
        <taxon>Alphaproteobacteria</taxon>
        <taxon>Rhodospirillales</taxon>
        <taxon>Zavarziniaceae</taxon>
        <taxon>Zavarzinia</taxon>
    </lineage>
</organism>
<dbReference type="InterPro" id="IPR026040">
    <property type="entry name" value="HyI-like"/>
</dbReference>
<dbReference type="SUPFAM" id="SSF51658">
    <property type="entry name" value="Xylose isomerase-like"/>
    <property type="match status" value="1"/>
</dbReference>
<dbReference type="OrthoDB" id="9786584at2"/>
<evidence type="ECO:0000256" key="3">
    <source>
        <dbReference type="PIRSR" id="PIRSR006241-50"/>
    </source>
</evidence>
<name>A0A317E5P7_9PROT</name>
<dbReference type="PANTHER" id="PTHR43489">
    <property type="entry name" value="ISOMERASE"/>
    <property type="match status" value="1"/>
</dbReference>
<dbReference type="RefSeq" id="WP_109907009.1">
    <property type="nucleotide sequence ID" value="NZ_QGLE01000009.1"/>
</dbReference>